<dbReference type="RefSeq" id="WP_117202835.1">
    <property type="nucleotide sequence ID" value="NZ_JBHTBK010000011.1"/>
</dbReference>
<name>A0A372DKQ8_9GAMM</name>
<comment type="caution">
    <text evidence="2">The sequence shown here is derived from an EMBL/GenBank/DDBJ whole genome shotgun (WGS) entry which is preliminary data.</text>
</comment>
<dbReference type="InterPro" id="IPR012902">
    <property type="entry name" value="N_methyl_site"/>
</dbReference>
<organism evidence="2 3">
    <name type="scientific">Cognatiluteimonas weifangensis</name>
    <dbReference type="NCBI Taxonomy" id="2303539"/>
    <lineage>
        <taxon>Bacteria</taxon>
        <taxon>Pseudomonadati</taxon>
        <taxon>Pseudomonadota</taxon>
        <taxon>Gammaproteobacteria</taxon>
        <taxon>Lysobacterales</taxon>
        <taxon>Lysobacteraceae</taxon>
        <taxon>Cognatiluteimonas</taxon>
    </lineage>
</organism>
<feature type="transmembrane region" description="Helical" evidence="1">
    <location>
        <begin position="21"/>
        <end position="42"/>
    </location>
</feature>
<protein>
    <submittedName>
        <fullName evidence="2">Prepilin-type N-terminal cleavage/methylation domain-containing protein</fullName>
    </submittedName>
</protein>
<dbReference type="Proteomes" id="UP000262917">
    <property type="component" value="Unassembled WGS sequence"/>
</dbReference>
<sequence>MAMSATGSGNRARGGARGSTLIELLVGLAIASVLLGAATLAFPRTDARRAEQAAARAQALVALACERAELSGEDIGIAVEQDRLVFGRYGDGAWRAFADAPHEALRPRRLDPEVTLELRVEAPLPALPEDGATGAQALCLAGGGLTPFVLELHGPARRHWSLHGDSAGDLRLESDDAR</sequence>
<dbReference type="Gene3D" id="3.55.40.10">
    <property type="entry name" value="minor pseudopilin epsh domain"/>
    <property type="match status" value="1"/>
</dbReference>
<dbReference type="SUPFAM" id="SSF54523">
    <property type="entry name" value="Pili subunits"/>
    <property type="match status" value="1"/>
</dbReference>
<evidence type="ECO:0000313" key="2">
    <source>
        <dbReference type="EMBL" id="RFP60096.1"/>
    </source>
</evidence>
<keyword evidence="1" id="KW-1133">Transmembrane helix</keyword>
<keyword evidence="1" id="KW-0472">Membrane</keyword>
<evidence type="ECO:0000256" key="1">
    <source>
        <dbReference type="SAM" id="Phobius"/>
    </source>
</evidence>
<proteinExistence type="predicted"/>
<keyword evidence="1" id="KW-0812">Transmembrane</keyword>
<evidence type="ECO:0000313" key="3">
    <source>
        <dbReference type="Proteomes" id="UP000262917"/>
    </source>
</evidence>
<reference evidence="2 3" key="1">
    <citation type="submission" date="2018-08" db="EMBL/GenBank/DDBJ databases">
        <title>Lysobacter weifangensis sp. nov., a new member of the family 'Xanthomonadaceae', isolated from soil in a farmland.</title>
        <authorList>
            <person name="Zhao H."/>
        </authorList>
    </citation>
    <scope>NUCLEOTIDE SEQUENCE [LARGE SCALE GENOMIC DNA]</scope>
    <source>
        <strain evidence="2 3">WF-2</strain>
    </source>
</reference>
<dbReference type="OrthoDB" id="6196089at2"/>
<accession>A0A372DKQ8</accession>
<dbReference type="AlphaFoldDB" id="A0A372DKQ8"/>
<dbReference type="NCBIfam" id="TIGR02532">
    <property type="entry name" value="IV_pilin_GFxxxE"/>
    <property type="match status" value="1"/>
</dbReference>
<dbReference type="Pfam" id="PF07963">
    <property type="entry name" value="N_methyl"/>
    <property type="match status" value="1"/>
</dbReference>
<keyword evidence="3" id="KW-1185">Reference proteome</keyword>
<dbReference type="EMBL" id="QVPD01000008">
    <property type="protein sequence ID" value="RFP60096.1"/>
    <property type="molecule type" value="Genomic_DNA"/>
</dbReference>
<gene>
    <name evidence="2" type="ORF">D0Y53_08670</name>
</gene>
<dbReference type="InterPro" id="IPR045584">
    <property type="entry name" value="Pilin-like"/>
</dbReference>